<gene>
    <name evidence="8" type="ORF">ASPGLDRAFT_45073</name>
</gene>
<feature type="region of interest" description="Disordered" evidence="5">
    <location>
        <begin position="1000"/>
        <end position="1020"/>
    </location>
</feature>
<dbReference type="InterPro" id="IPR000719">
    <property type="entry name" value="Prot_kinase_dom"/>
</dbReference>
<dbReference type="AlphaFoldDB" id="A0A1L9VQ90"/>
<dbReference type="GO" id="GO:0007094">
    <property type="term" value="P:mitotic spindle assembly checkpoint signaling"/>
    <property type="evidence" value="ECO:0007669"/>
    <property type="project" value="InterPro"/>
</dbReference>
<accession>A0A1L9VQ90</accession>
<feature type="region of interest" description="Disordered" evidence="5">
    <location>
        <begin position="722"/>
        <end position="746"/>
    </location>
</feature>
<dbReference type="FunFam" id="1.25.40.430:FF:000003">
    <property type="entry name" value="Checkpoint serine/threonine-protein kinase BUB1"/>
    <property type="match status" value="1"/>
</dbReference>
<evidence type="ECO:0000313" key="9">
    <source>
        <dbReference type="Proteomes" id="UP000184300"/>
    </source>
</evidence>
<dbReference type="GO" id="GO:0051754">
    <property type="term" value="P:meiotic sister chromatid cohesion, centromeric"/>
    <property type="evidence" value="ECO:0007669"/>
    <property type="project" value="TreeGrafter"/>
</dbReference>
<evidence type="ECO:0000259" key="6">
    <source>
        <dbReference type="PROSITE" id="PS50011"/>
    </source>
</evidence>
<dbReference type="InterPro" id="IPR011009">
    <property type="entry name" value="Kinase-like_dom_sf"/>
</dbReference>
<proteinExistence type="predicted"/>
<dbReference type="VEuPathDB" id="FungiDB:ASPGLDRAFT_45073"/>
<dbReference type="PROSITE" id="PS50011">
    <property type="entry name" value="PROTEIN_KINASE_DOM"/>
    <property type="match status" value="1"/>
</dbReference>
<feature type="domain" description="Protein kinase" evidence="6">
    <location>
        <begin position="826"/>
        <end position="1208"/>
    </location>
</feature>
<dbReference type="SMART" id="SM00220">
    <property type="entry name" value="S_TKc"/>
    <property type="match status" value="1"/>
</dbReference>
<feature type="compositionally biased region" description="Acidic residues" evidence="5">
    <location>
        <begin position="522"/>
        <end position="535"/>
    </location>
</feature>
<dbReference type="Gene3D" id="1.25.40.430">
    <property type="match status" value="1"/>
</dbReference>
<dbReference type="CDD" id="cd13981">
    <property type="entry name" value="STKc_Bub1_BubR1"/>
    <property type="match status" value="1"/>
</dbReference>
<feature type="compositionally biased region" description="Low complexity" evidence="5">
    <location>
        <begin position="229"/>
        <end position="254"/>
    </location>
</feature>
<evidence type="ECO:0000256" key="4">
    <source>
        <dbReference type="ARBA" id="ARBA00023328"/>
    </source>
</evidence>
<feature type="domain" description="BUB1 N-terminal" evidence="7">
    <location>
        <begin position="64"/>
        <end position="223"/>
    </location>
</feature>
<feature type="compositionally biased region" description="Polar residues" evidence="5">
    <location>
        <begin position="722"/>
        <end position="731"/>
    </location>
</feature>
<evidence type="ECO:0000256" key="1">
    <source>
        <dbReference type="ARBA" id="ARBA00004629"/>
    </source>
</evidence>
<dbReference type="SMART" id="SM00777">
    <property type="entry name" value="Mad3_BUB1_I"/>
    <property type="match status" value="1"/>
</dbReference>
<keyword evidence="2" id="KW-0158">Chromosome</keyword>
<dbReference type="STRING" id="1160497.A0A1L9VQ90"/>
<feature type="compositionally biased region" description="Basic and acidic residues" evidence="5">
    <location>
        <begin position="343"/>
        <end position="354"/>
    </location>
</feature>
<dbReference type="GO" id="GO:0004672">
    <property type="term" value="F:protein kinase activity"/>
    <property type="evidence" value="ECO:0007669"/>
    <property type="project" value="InterPro"/>
</dbReference>
<dbReference type="GO" id="GO:0000776">
    <property type="term" value="C:kinetochore"/>
    <property type="evidence" value="ECO:0007669"/>
    <property type="project" value="UniProtKB-KW"/>
</dbReference>
<feature type="region of interest" description="Disordered" evidence="5">
    <location>
        <begin position="334"/>
        <end position="357"/>
    </location>
</feature>
<evidence type="ECO:0000259" key="7">
    <source>
        <dbReference type="PROSITE" id="PS51489"/>
    </source>
</evidence>
<protein>
    <recommendedName>
        <fullName evidence="10">BUB protein kinase</fullName>
    </recommendedName>
</protein>
<dbReference type="GO" id="GO:0032991">
    <property type="term" value="C:protein-containing complex"/>
    <property type="evidence" value="ECO:0007669"/>
    <property type="project" value="UniProtKB-ARBA"/>
</dbReference>
<evidence type="ECO:0000256" key="2">
    <source>
        <dbReference type="ARBA" id="ARBA00022454"/>
    </source>
</evidence>
<dbReference type="Pfam" id="PF08311">
    <property type="entry name" value="Mad3_BUB1_I"/>
    <property type="match status" value="1"/>
</dbReference>
<dbReference type="InterPro" id="IPR008271">
    <property type="entry name" value="Ser/Thr_kinase_AS"/>
</dbReference>
<dbReference type="Gene3D" id="1.10.510.10">
    <property type="entry name" value="Transferase(Phosphotransferase) domain 1"/>
    <property type="match status" value="1"/>
</dbReference>
<dbReference type="Pfam" id="PF00069">
    <property type="entry name" value="Pkinase"/>
    <property type="match status" value="1"/>
</dbReference>
<dbReference type="InterPro" id="IPR013212">
    <property type="entry name" value="Mad3/Bub1_I"/>
</dbReference>
<dbReference type="PANTHER" id="PTHR14030:SF4">
    <property type="entry name" value="BUB1 KINASE, ISOFORM A-RELATED"/>
    <property type="match status" value="1"/>
</dbReference>
<evidence type="ECO:0000256" key="5">
    <source>
        <dbReference type="SAM" id="MobiDB-lite"/>
    </source>
</evidence>
<feature type="region of interest" description="Disordered" evidence="5">
    <location>
        <begin position="229"/>
        <end position="294"/>
    </location>
</feature>
<keyword evidence="3" id="KW-0995">Kinetochore</keyword>
<dbReference type="PROSITE" id="PS00108">
    <property type="entry name" value="PROTEIN_KINASE_ST"/>
    <property type="match status" value="1"/>
</dbReference>
<feature type="compositionally biased region" description="Low complexity" evidence="5">
    <location>
        <begin position="262"/>
        <end position="282"/>
    </location>
</feature>
<feature type="compositionally biased region" description="Basic and acidic residues" evidence="5">
    <location>
        <begin position="419"/>
        <end position="433"/>
    </location>
</feature>
<name>A0A1L9VQ90_ASPGL</name>
<keyword evidence="4" id="KW-0137">Centromere</keyword>
<dbReference type="RefSeq" id="XP_022402755.1">
    <property type="nucleotide sequence ID" value="XM_022546159.1"/>
</dbReference>
<feature type="region of interest" description="Disordered" evidence="5">
    <location>
        <begin position="849"/>
        <end position="869"/>
    </location>
</feature>
<dbReference type="GO" id="GO:0005634">
    <property type="term" value="C:nucleus"/>
    <property type="evidence" value="ECO:0007669"/>
    <property type="project" value="TreeGrafter"/>
</dbReference>
<dbReference type="Pfam" id="PF08171">
    <property type="entry name" value="Mad3_BUB1_II"/>
    <property type="match status" value="1"/>
</dbReference>
<evidence type="ECO:0000256" key="3">
    <source>
        <dbReference type="ARBA" id="ARBA00022838"/>
    </source>
</evidence>
<dbReference type="PROSITE" id="PS51489">
    <property type="entry name" value="BUB1_N"/>
    <property type="match status" value="1"/>
</dbReference>
<keyword evidence="9" id="KW-1185">Reference proteome</keyword>
<feature type="region of interest" description="Disordered" evidence="5">
    <location>
        <begin position="404"/>
        <end position="623"/>
    </location>
</feature>
<dbReference type="InterPro" id="IPR015661">
    <property type="entry name" value="Bub1/Mad3"/>
</dbReference>
<sequence>MAAQEDLVDFEIIENQKENIQSLPGGRSARELARIFSPRDTTDKLATPSPNDTRTVNDAIRQEFESELQAINESDDPLDVYDRYVKWVLNAYPSTQATQESGLLPLLERAVRAFLSSNHYKNDSRYVRLWLHYIRLFSDSPRETFAFLSRHHIGEELALFYEEFAAWLESAGRWAQAEEVYHLGIDREARPVERLIRKFSEFQQRYEQQPQDGPTSPALPKARPALAAKANPFASSSAAPEEQPQQPAAPTAGAKKSKSGKPKMAIFSDASDAAPASQPALSGGPTKGWDSIGSLHDRKKENAVEAKPWAGETLKAGKKAAPKEKMSIFRDESNAKQQVKEPMQSKHVPEHRVSEAVNPRTGRRERVFVNLEAVYPDYKNPNHEISFEELRAMSRGWTNKNWRSQKHPLKQISGNAEPSTEKLVGRGPEKELPDQFNQKLALNDSQPDQDENRDSKAGKSRKPKVREVQGETQTIKMNFDSPTKPKKVRRKSTAEPTMTIHTRAATDEIYSIFNQPLRAETEPADSSDFDDDDDGYTSAGESTVTGRISAASSDFDDDDTTFHKSFDNGDEEGFDDTRAESVVDGEWTEFTGSRHVSEPSITDSQAFQPEHPEYTDGEETDTALRSRFVPQMPEDYNPPCGPYRDPEIMAQNRLPFMTPIVEQTECSFPSMRTARNLYTAKTPSKPMPGIAASPGTPEMEDLLGLSPEGDKFASIPEDVTLSPSAMKSRSSPLMPFLKSSPARKQRPVIEDAQCNPTDKGIRKVVLESLSPPISSYTGYQTHPEEESHYAPGIQKYIKNPSKRPKSGDEASFSAPMLEFEKAERGYIIRRELGAGAYAPVYLAESVDSFDTDSEMDSSRDSQSTHGRKTADRYGFEAIKMELGPPNPWEFYMIRAAHERLQKSPGCSRAADSIIRAHELHVFEKESFLVEDYRGQGTLLDLINIIRNEPTLVHNNGEGGLDECLAMFFTVELFRTIEALHANGVLHGDIKPDNCLVRFDDPSSHPADSTPSLLDLDDENTDPREIHYSPHGKYGWRDKGLSLIDFGRSIDMRAFQPSVQFIADWEPSSHECNEIREMRPWTHQIDLYGVAGTVHVMLFGKYIESVPVRRSGPEGENSNPQAMARTYRIRETLKRYWEREIWSEVFDLLLNPGAPKWTSIGQDENEDRPPHLAILGAMRAVREKMESWLLVNAEKKGLSLQIRKLEAVFAEKRRKLERVCF</sequence>
<evidence type="ECO:0000313" key="8">
    <source>
        <dbReference type="EMBL" id="OJJ86061.1"/>
    </source>
</evidence>
<reference evidence="9" key="1">
    <citation type="journal article" date="2017" name="Genome Biol.">
        <title>Comparative genomics reveals high biological diversity and specific adaptations in the industrially and medically important fungal genus Aspergillus.</title>
        <authorList>
            <person name="de Vries R.P."/>
            <person name="Riley R."/>
            <person name="Wiebenga A."/>
            <person name="Aguilar-Osorio G."/>
            <person name="Amillis S."/>
            <person name="Uchima C.A."/>
            <person name="Anderluh G."/>
            <person name="Asadollahi M."/>
            <person name="Askin M."/>
            <person name="Barry K."/>
            <person name="Battaglia E."/>
            <person name="Bayram O."/>
            <person name="Benocci T."/>
            <person name="Braus-Stromeyer S.A."/>
            <person name="Caldana C."/>
            <person name="Canovas D."/>
            <person name="Cerqueira G.C."/>
            <person name="Chen F."/>
            <person name="Chen W."/>
            <person name="Choi C."/>
            <person name="Clum A."/>
            <person name="Dos Santos R.A."/>
            <person name="Damasio A.R."/>
            <person name="Diallinas G."/>
            <person name="Emri T."/>
            <person name="Fekete E."/>
            <person name="Flipphi M."/>
            <person name="Freyberg S."/>
            <person name="Gallo A."/>
            <person name="Gournas C."/>
            <person name="Habgood R."/>
            <person name="Hainaut M."/>
            <person name="Harispe M.L."/>
            <person name="Henrissat B."/>
            <person name="Hilden K.S."/>
            <person name="Hope R."/>
            <person name="Hossain A."/>
            <person name="Karabika E."/>
            <person name="Karaffa L."/>
            <person name="Karanyi Z."/>
            <person name="Krasevec N."/>
            <person name="Kuo A."/>
            <person name="Kusch H."/>
            <person name="LaButti K."/>
            <person name="Lagendijk E.L."/>
            <person name="Lapidus A."/>
            <person name="Levasseur A."/>
            <person name="Lindquist E."/>
            <person name="Lipzen A."/>
            <person name="Logrieco A.F."/>
            <person name="MacCabe A."/>
            <person name="Maekelae M.R."/>
            <person name="Malavazi I."/>
            <person name="Melin P."/>
            <person name="Meyer V."/>
            <person name="Mielnichuk N."/>
            <person name="Miskei M."/>
            <person name="Molnar A.P."/>
            <person name="Mule G."/>
            <person name="Ngan C.Y."/>
            <person name="Orejas M."/>
            <person name="Orosz E."/>
            <person name="Ouedraogo J.P."/>
            <person name="Overkamp K.M."/>
            <person name="Park H.-S."/>
            <person name="Perrone G."/>
            <person name="Piumi F."/>
            <person name="Punt P.J."/>
            <person name="Ram A.F."/>
            <person name="Ramon A."/>
            <person name="Rauscher S."/>
            <person name="Record E."/>
            <person name="Riano-Pachon D.M."/>
            <person name="Robert V."/>
            <person name="Roehrig J."/>
            <person name="Ruller R."/>
            <person name="Salamov A."/>
            <person name="Salih N.S."/>
            <person name="Samson R.A."/>
            <person name="Sandor E."/>
            <person name="Sanguinetti M."/>
            <person name="Schuetze T."/>
            <person name="Sepcic K."/>
            <person name="Shelest E."/>
            <person name="Sherlock G."/>
            <person name="Sophianopoulou V."/>
            <person name="Squina F.M."/>
            <person name="Sun H."/>
            <person name="Susca A."/>
            <person name="Todd R.B."/>
            <person name="Tsang A."/>
            <person name="Unkles S.E."/>
            <person name="van de Wiele N."/>
            <person name="van Rossen-Uffink D."/>
            <person name="Oliveira J.V."/>
            <person name="Vesth T.C."/>
            <person name="Visser J."/>
            <person name="Yu J.-H."/>
            <person name="Zhou M."/>
            <person name="Andersen M.R."/>
            <person name="Archer D.B."/>
            <person name="Baker S.E."/>
            <person name="Benoit I."/>
            <person name="Brakhage A.A."/>
            <person name="Braus G.H."/>
            <person name="Fischer R."/>
            <person name="Frisvad J.C."/>
            <person name="Goldman G.H."/>
            <person name="Houbraken J."/>
            <person name="Oakley B."/>
            <person name="Pocsi I."/>
            <person name="Scazzocchio C."/>
            <person name="Seiboth B."/>
            <person name="vanKuyk P.A."/>
            <person name="Wortman J."/>
            <person name="Dyer P.S."/>
            <person name="Grigoriev I.V."/>
        </authorList>
    </citation>
    <scope>NUCLEOTIDE SEQUENCE [LARGE SCALE GENOMIC DNA]</scope>
    <source>
        <strain evidence="9">CBS 516.65</strain>
    </source>
</reference>
<dbReference type="Gene3D" id="6.10.20.170">
    <property type="match status" value="1"/>
</dbReference>
<comment type="subcellular location">
    <subcellularLocation>
        <location evidence="1">Chromosome</location>
        <location evidence="1">Centromere</location>
        <location evidence="1">Kinetochore</location>
    </subcellularLocation>
</comment>
<dbReference type="OrthoDB" id="248495at2759"/>
<organism evidence="8 9">
    <name type="scientific">Aspergillus glaucus CBS 516.65</name>
    <dbReference type="NCBI Taxonomy" id="1160497"/>
    <lineage>
        <taxon>Eukaryota</taxon>
        <taxon>Fungi</taxon>
        <taxon>Dikarya</taxon>
        <taxon>Ascomycota</taxon>
        <taxon>Pezizomycotina</taxon>
        <taxon>Eurotiomycetes</taxon>
        <taxon>Eurotiomycetidae</taxon>
        <taxon>Eurotiales</taxon>
        <taxon>Aspergillaceae</taxon>
        <taxon>Aspergillus</taxon>
        <taxon>Aspergillus subgen. Aspergillus</taxon>
    </lineage>
</organism>
<dbReference type="GO" id="GO:0005524">
    <property type="term" value="F:ATP binding"/>
    <property type="evidence" value="ECO:0007669"/>
    <property type="project" value="InterPro"/>
</dbReference>
<evidence type="ECO:0008006" key="10">
    <source>
        <dbReference type="Google" id="ProtNLM"/>
    </source>
</evidence>
<dbReference type="GeneID" id="34462420"/>
<dbReference type="SUPFAM" id="SSF56112">
    <property type="entry name" value="Protein kinase-like (PK-like)"/>
    <property type="match status" value="1"/>
</dbReference>
<dbReference type="InterPro" id="IPR012572">
    <property type="entry name" value="Mad3/Bub1_II"/>
</dbReference>
<dbReference type="Proteomes" id="UP000184300">
    <property type="component" value="Unassembled WGS sequence"/>
</dbReference>
<dbReference type="EMBL" id="KV878893">
    <property type="protein sequence ID" value="OJJ86061.1"/>
    <property type="molecule type" value="Genomic_DNA"/>
</dbReference>
<dbReference type="PANTHER" id="PTHR14030">
    <property type="entry name" value="MITOTIC CHECKPOINT SERINE/THREONINE-PROTEIN KINASE BUB1"/>
    <property type="match status" value="1"/>
</dbReference>
<feature type="compositionally biased region" description="Polar residues" evidence="5">
    <location>
        <begin position="435"/>
        <end position="446"/>
    </location>
</feature>